<feature type="domain" description="DUF4939" evidence="4">
    <location>
        <begin position="20"/>
        <end position="99"/>
    </location>
</feature>
<organism evidence="5">
    <name type="scientific">Nothobranchius furzeri</name>
    <name type="common">Turquoise killifish</name>
    <dbReference type="NCBI Taxonomy" id="105023"/>
    <lineage>
        <taxon>Eukaryota</taxon>
        <taxon>Metazoa</taxon>
        <taxon>Chordata</taxon>
        <taxon>Craniata</taxon>
        <taxon>Vertebrata</taxon>
        <taxon>Euteleostomi</taxon>
        <taxon>Actinopterygii</taxon>
        <taxon>Neopterygii</taxon>
        <taxon>Teleostei</taxon>
        <taxon>Neoteleostei</taxon>
        <taxon>Acanthomorphata</taxon>
        <taxon>Ovalentaria</taxon>
        <taxon>Atherinomorphae</taxon>
        <taxon>Cyprinodontiformes</taxon>
        <taxon>Nothobranchiidae</taxon>
        <taxon>Nothobranchius</taxon>
    </lineage>
</organism>
<comment type="similarity">
    <text evidence="1">Belongs to the beta type-B retroviral polymerase family. HERV class-II K(HML-2) pol subfamily.</text>
</comment>
<dbReference type="GO" id="GO:0004523">
    <property type="term" value="F:RNA-DNA hybrid ribonuclease activity"/>
    <property type="evidence" value="ECO:0007669"/>
    <property type="project" value="UniProtKB-EC"/>
</dbReference>
<dbReference type="EMBL" id="HADY01016904">
    <property type="protein sequence ID" value="SBP55389.1"/>
    <property type="molecule type" value="Transcribed_RNA"/>
</dbReference>
<dbReference type="InterPro" id="IPR053134">
    <property type="entry name" value="RNA-dir_DNA_polymerase"/>
</dbReference>
<dbReference type="SUPFAM" id="SSF56672">
    <property type="entry name" value="DNA/RNA polymerases"/>
    <property type="match status" value="1"/>
</dbReference>
<evidence type="ECO:0000256" key="1">
    <source>
        <dbReference type="ARBA" id="ARBA00010879"/>
    </source>
</evidence>
<reference evidence="5" key="2">
    <citation type="submission" date="2016-06" db="EMBL/GenBank/DDBJ databases">
        <title>The genome of a short-lived fish provides insights into sex chromosome evolution and the genetic control of aging.</title>
        <authorList>
            <person name="Reichwald K."/>
            <person name="Felder M."/>
            <person name="Petzold A."/>
            <person name="Koch P."/>
            <person name="Groth M."/>
            <person name="Platzer M."/>
        </authorList>
    </citation>
    <scope>NUCLEOTIDE SEQUENCE</scope>
    <source>
        <tissue evidence="5">Brain</tissue>
    </source>
</reference>
<sequence>SPPASLPVQQHGVSFQVTESPQPETFSGEPGKCRCFLLLCHLAFDRLPDTFVNDTVKISYIIGLLRGKALQWAEARSRQASFLQGPLPTFLAEFKQIFDQTESPAEIAKQVWGLQQGKQSVLEFTIEFRTLASISTLDEPSLRAAFSQALNDKIKDQLAFCQEPENLESLIQLAANIEKRLKERHKTQTFRPPPVIGSPQRFHQQPSSPVHHEESMQIGLFLPGTCGLRVREERLGSSCSRTAQHPHYSSVYPIRASSLDGCSLTTITHRTVPINLQISDLRDAYHLVRIREGDEWKTAFKTPLGHFEYLVMPFGLTNTLAVFQSLVDSVLGDFINKFVTVYLDDILIFSRNLPEHRQHVRAVLQRLLKNRL</sequence>
<proteinExistence type="inferred from homology"/>
<accession>A0A1A8AK20</accession>
<dbReference type="InterPro" id="IPR043128">
    <property type="entry name" value="Rev_trsase/Diguanyl_cyclase"/>
</dbReference>
<dbReference type="EC" id="3.1.26.4" evidence="2"/>
<evidence type="ECO:0000259" key="3">
    <source>
        <dbReference type="Pfam" id="PF00078"/>
    </source>
</evidence>
<dbReference type="InterPro" id="IPR000477">
    <property type="entry name" value="RT_dom"/>
</dbReference>
<name>A0A1A8AK20_NOTFU</name>
<dbReference type="InterPro" id="IPR032549">
    <property type="entry name" value="DUF4939"/>
</dbReference>
<dbReference type="Pfam" id="PF16297">
    <property type="entry name" value="DUF4939"/>
    <property type="match status" value="1"/>
</dbReference>
<dbReference type="Pfam" id="PF00078">
    <property type="entry name" value="RVT_1"/>
    <property type="match status" value="1"/>
</dbReference>
<dbReference type="Gene3D" id="3.10.10.10">
    <property type="entry name" value="HIV Type 1 Reverse Transcriptase, subunit A, domain 1"/>
    <property type="match status" value="1"/>
</dbReference>
<dbReference type="PANTHER" id="PTHR24559:SF440">
    <property type="entry name" value="RIBONUCLEASE H"/>
    <property type="match status" value="1"/>
</dbReference>
<reference evidence="5" key="1">
    <citation type="submission" date="2016-05" db="EMBL/GenBank/DDBJ databases">
        <authorList>
            <person name="Lavstsen T."/>
            <person name="Jespersen J.S."/>
        </authorList>
    </citation>
    <scope>NUCLEOTIDE SEQUENCE</scope>
    <source>
        <tissue evidence="5">Brain</tissue>
    </source>
</reference>
<evidence type="ECO:0000256" key="2">
    <source>
        <dbReference type="ARBA" id="ARBA00012180"/>
    </source>
</evidence>
<dbReference type="CDD" id="cd01647">
    <property type="entry name" value="RT_LTR"/>
    <property type="match status" value="1"/>
</dbReference>
<gene>
    <name evidence="5" type="primary">Nfu_g_1_025881</name>
</gene>
<protein>
    <recommendedName>
        <fullName evidence="2">ribonuclease H</fullName>
        <ecNumber evidence="2">3.1.26.4</ecNumber>
    </recommendedName>
</protein>
<dbReference type="Gene3D" id="3.30.70.270">
    <property type="match status" value="1"/>
</dbReference>
<feature type="non-terminal residue" evidence="5">
    <location>
        <position position="1"/>
    </location>
</feature>
<dbReference type="InterPro" id="IPR043502">
    <property type="entry name" value="DNA/RNA_pol_sf"/>
</dbReference>
<evidence type="ECO:0000313" key="5">
    <source>
        <dbReference type="EMBL" id="SBP55389.1"/>
    </source>
</evidence>
<dbReference type="PANTHER" id="PTHR24559">
    <property type="entry name" value="TRANSPOSON TY3-I GAG-POL POLYPROTEIN"/>
    <property type="match status" value="1"/>
</dbReference>
<evidence type="ECO:0000259" key="4">
    <source>
        <dbReference type="Pfam" id="PF16297"/>
    </source>
</evidence>
<feature type="domain" description="Reverse transcriptase" evidence="3">
    <location>
        <begin position="279"/>
        <end position="372"/>
    </location>
</feature>
<dbReference type="AlphaFoldDB" id="A0A1A8AK20"/>